<dbReference type="EMBL" id="PEYO01000022">
    <property type="protein sequence ID" value="PIU03152.1"/>
    <property type="molecule type" value="Genomic_DNA"/>
</dbReference>
<evidence type="ECO:0000313" key="1">
    <source>
        <dbReference type="EMBL" id="PIU03152.1"/>
    </source>
</evidence>
<reference evidence="2" key="1">
    <citation type="submission" date="2017-09" db="EMBL/GenBank/DDBJ databases">
        <title>Depth-based differentiation of microbial function through sediment-hosted aquifers and enrichment of novel symbionts in the deep terrestrial subsurface.</title>
        <authorList>
            <person name="Probst A.J."/>
            <person name="Ladd B."/>
            <person name="Jarett J.K."/>
            <person name="Geller-Mcgrath D.E."/>
            <person name="Sieber C.M.K."/>
            <person name="Emerson J.B."/>
            <person name="Anantharaman K."/>
            <person name="Thomas B.C."/>
            <person name="Malmstrom R."/>
            <person name="Stieglmeier M."/>
            <person name="Klingl A."/>
            <person name="Woyke T."/>
            <person name="Ryan C.M."/>
            <person name="Banfield J.F."/>
        </authorList>
    </citation>
    <scope>NUCLEOTIDE SEQUENCE [LARGE SCALE GENOMIC DNA]</scope>
</reference>
<comment type="caution">
    <text evidence="1">The sequence shown here is derived from an EMBL/GenBank/DDBJ whole genome shotgun (WGS) entry which is preliminary data.</text>
</comment>
<dbReference type="AlphaFoldDB" id="A0A2M6XBZ9"/>
<proteinExistence type="predicted"/>
<dbReference type="Proteomes" id="UP000228996">
    <property type="component" value="Unassembled WGS sequence"/>
</dbReference>
<sequence length="131" mass="14848">MRLPRNKSNNKKRVFSLLLFVFSPIILLTIIKLEDISFPNWPGRQLNPAVNPSKETEFKKILGEYGITPENLDYKDTITVTLPGPLTVRLAASSDLKYSVASLQFIISRSKIEGKVPKSIDLRFDKPVVVY</sequence>
<evidence type="ECO:0000313" key="2">
    <source>
        <dbReference type="Proteomes" id="UP000228996"/>
    </source>
</evidence>
<organism evidence="1 2">
    <name type="scientific">Candidatus Shapirobacteria bacterium CG08_land_8_20_14_0_20_39_18</name>
    <dbReference type="NCBI Taxonomy" id="1974883"/>
    <lineage>
        <taxon>Bacteria</taxon>
        <taxon>Candidatus Shapironibacteriota</taxon>
    </lineage>
</organism>
<accession>A0A2M6XBZ9</accession>
<protein>
    <submittedName>
        <fullName evidence="1">Uncharacterized protein</fullName>
    </submittedName>
</protein>
<gene>
    <name evidence="1" type="ORF">COT44_04635</name>
</gene>
<name>A0A2M6XBZ9_9BACT</name>